<evidence type="ECO:0000313" key="3">
    <source>
        <dbReference type="Proteomes" id="UP000594454"/>
    </source>
</evidence>
<feature type="transmembrane region" description="Helical" evidence="1">
    <location>
        <begin position="111"/>
        <end position="131"/>
    </location>
</feature>
<keyword evidence="3" id="KW-1185">Reference proteome</keyword>
<sequence>MDRVPVTIREVPAAAAIAARLPRGPARIEQRIVKEHLDQKYLLCGFAIHACIVAPVYLYGILVDRQSGHTIRIWPAILYQASYQVCQSFLHHTNDQGGGKVQVSEMNNRRIILVAALITCLAITLSGFLFSPSWVKTTTTTELLAVIIYGLFGGIGSSIIFDRTHLILEAVRPKEDKYVRKTVHLCGEAFCHLFLSFVISSLRTLYAPSLATFISGIALLNLIPLALLISGRIKKPALPAGRTLKIKEESRYESLPGFFKIPSKSAEGLDGIELQQKSWRSPHEVHCNYMAITPEEAHVAYINSNGVEIMEIIHEEDETTSNMRSSSATINTARSASVCIETPPVLHPPPQTTNLEKVQQFYRHFADQLLDLVIIKLVNPLQRAVVVPAFYPAMFLQSADVFSYVMCMTMLPSVAIDQHHIKLAEIPFLYSLLAFPWICFALMIPRFGTTLNRQKNKWHMIACLAKGIAFLSMSVSSSKLLLSVATVFLGFGQAVTMFLQDSIIQAGINPTKWLNVKYTMYTATGLLIILWGFLGQLIVIKYGFQANIGFVALIYWSSVTAWYVLIGFKLTESCITFE</sequence>
<dbReference type="Proteomes" id="UP000594454">
    <property type="component" value="Chromosome 5"/>
</dbReference>
<dbReference type="InterPro" id="IPR050327">
    <property type="entry name" value="Proton-linked_MCT"/>
</dbReference>
<accession>A0A7R8UZ78</accession>
<dbReference type="PANTHER" id="PTHR11360">
    <property type="entry name" value="MONOCARBOXYLATE TRANSPORTER"/>
    <property type="match status" value="1"/>
</dbReference>
<proteinExistence type="predicted"/>
<keyword evidence="1" id="KW-0812">Transmembrane</keyword>
<dbReference type="OrthoDB" id="7879471at2759"/>
<keyword evidence="1" id="KW-0472">Membrane</keyword>
<dbReference type="InParanoid" id="A0A7R8UZ78"/>
<organism evidence="2 3">
    <name type="scientific">Hermetia illucens</name>
    <name type="common">Black soldier fly</name>
    <dbReference type="NCBI Taxonomy" id="343691"/>
    <lineage>
        <taxon>Eukaryota</taxon>
        <taxon>Metazoa</taxon>
        <taxon>Ecdysozoa</taxon>
        <taxon>Arthropoda</taxon>
        <taxon>Hexapoda</taxon>
        <taxon>Insecta</taxon>
        <taxon>Pterygota</taxon>
        <taxon>Neoptera</taxon>
        <taxon>Endopterygota</taxon>
        <taxon>Diptera</taxon>
        <taxon>Brachycera</taxon>
        <taxon>Stratiomyomorpha</taxon>
        <taxon>Stratiomyidae</taxon>
        <taxon>Hermetiinae</taxon>
        <taxon>Hermetia</taxon>
    </lineage>
</organism>
<feature type="transmembrane region" description="Helical" evidence="1">
    <location>
        <begin position="182"/>
        <end position="199"/>
    </location>
</feature>
<dbReference type="InterPro" id="IPR036259">
    <property type="entry name" value="MFS_trans_sf"/>
</dbReference>
<feature type="transmembrane region" description="Helical" evidence="1">
    <location>
        <begin position="384"/>
        <end position="406"/>
    </location>
</feature>
<evidence type="ECO:0000313" key="2">
    <source>
        <dbReference type="EMBL" id="CAD7089860.1"/>
    </source>
</evidence>
<keyword evidence="1" id="KW-1133">Transmembrane helix</keyword>
<feature type="transmembrane region" description="Helical" evidence="1">
    <location>
        <begin position="520"/>
        <end position="540"/>
    </location>
</feature>
<dbReference type="OMA" id="LFFCCQG"/>
<evidence type="ECO:0000256" key="1">
    <source>
        <dbReference type="SAM" id="Phobius"/>
    </source>
</evidence>
<dbReference type="SUPFAM" id="SSF103473">
    <property type="entry name" value="MFS general substrate transporter"/>
    <property type="match status" value="1"/>
</dbReference>
<name>A0A7R8UZ78_HERIL</name>
<dbReference type="AlphaFoldDB" id="A0A7R8UZ78"/>
<gene>
    <name evidence="2" type="ORF">HERILL_LOCUS12385</name>
</gene>
<dbReference type="PANTHER" id="PTHR11360:SF284">
    <property type="entry name" value="EG:103B4.3 PROTEIN-RELATED"/>
    <property type="match status" value="1"/>
</dbReference>
<feature type="transmembrane region" description="Helical" evidence="1">
    <location>
        <begin position="426"/>
        <end position="444"/>
    </location>
</feature>
<protein>
    <submittedName>
        <fullName evidence="2">Uncharacterized protein</fullName>
    </submittedName>
</protein>
<feature type="transmembrane region" description="Helical" evidence="1">
    <location>
        <begin position="41"/>
        <end position="61"/>
    </location>
</feature>
<feature type="transmembrane region" description="Helical" evidence="1">
    <location>
        <begin position="143"/>
        <end position="161"/>
    </location>
</feature>
<reference evidence="2 3" key="1">
    <citation type="submission" date="2020-11" db="EMBL/GenBank/DDBJ databases">
        <authorList>
            <person name="Wallbank WR R."/>
            <person name="Pardo Diaz C."/>
            <person name="Kozak K."/>
            <person name="Martin S."/>
            <person name="Jiggins C."/>
            <person name="Moest M."/>
            <person name="Warren A I."/>
            <person name="Generalovic N T."/>
            <person name="Byers J.R.P. K."/>
            <person name="Montejo-Kovacevich G."/>
            <person name="Yen C E."/>
        </authorList>
    </citation>
    <scope>NUCLEOTIDE SEQUENCE [LARGE SCALE GENOMIC DNA]</scope>
</reference>
<dbReference type="EMBL" id="LR899013">
    <property type="protein sequence ID" value="CAD7089860.1"/>
    <property type="molecule type" value="Genomic_DNA"/>
</dbReference>
<feature type="transmembrane region" description="Helical" evidence="1">
    <location>
        <begin position="205"/>
        <end position="229"/>
    </location>
</feature>
<feature type="transmembrane region" description="Helical" evidence="1">
    <location>
        <begin position="546"/>
        <end position="566"/>
    </location>
</feature>
<dbReference type="FunCoup" id="A0A7R8UZ78">
    <property type="interactions" value="1"/>
</dbReference>
<dbReference type="GO" id="GO:0008028">
    <property type="term" value="F:monocarboxylic acid transmembrane transporter activity"/>
    <property type="evidence" value="ECO:0007669"/>
    <property type="project" value="TreeGrafter"/>
</dbReference>